<feature type="compositionally biased region" description="Polar residues" evidence="3">
    <location>
        <begin position="415"/>
        <end position="425"/>
    </location>
</feature>
<dbReference type="Pfam" id="PF26280">
    <property type="entry name" value="Ig_TRAPPC9-Trs120_2nd"/>
    <property type="match status" value="1"/>
</dbReference>
<dbReference type="InterPro" id="IPR013935">
    <property type="entry name" value="Trs120_TRAPPC9"/>
</dbReference>
<feature type="compositionally biased region" description="Polar residues" evidence="3">
    <location>
        <begin position="206"/>
        <end position="217"/>
    </location>
</feature>
<feature type="region of interest" description="Disordered" evidence="3">
    <location>
        <begin position="1361"/>
        <end position="1408"/>
    </location>
</feature>
<feature type="region of interest" description="Disordered" evidence="3">
    <location>
        <begin position="1223"/>
        <end position="1249"/>
    </location>
</feature>
<dbReference type="OMA" id="EHSRDRM"/>
<reference evidence="9 10" key="1">
    <citation type="journal article" date="2016" name="Fungal Biol.">
        <title>The genome of Xylona heveae provides a window into fungal endophytism.</title>
        <authorList>
            <person name="Gazis R."/>
            <person name="Kuo A."/>
            <person name="Riley R."/>
            <person name="LaButti K."/>
            <person name="Lipzen A."/>
            <person name="Lin J."/>
            <person name="Amirebrahimi M."/>
            <person name="Hesse C.N."/>
            <person name="Spatafora J.W."/>
            <person name="Henrissat B."/>
            <person name="Hainaut M."/>
            <person name="Grigoriev I.V."/>
            <person name="Hibbett D.S."/>
        </authorList>
    </citation>
    <scope>NUCLEOTIDE SEQUENCE [LARGE SCALE GENOMIC DNA]</scope>
    <source>
        <strain evidence="9 10">TC161</strain>
    </source>
</reference>
<dbReference type="EMBL" id="KV407461">
    <property type="protein sequence ID" value="KZF21369.1"/>
    <property type="molecule type" value="Genomic_DNA"/>
</dbReference>
<feature type="domain" description="Trs120/TRAPPC9 N-terminal" evidence="4">
    <location>
        <begin position="5"/>
        <end position="401"/>
    </location>
</feature>
<dbReference type="Pfam" id="PF26283">
    <property type="entry name" value="Ig_TRAPPC9-Trs120_4th"/>
    <property type="match status" value="1"/>
</dbReference>
<dbReference type="STRING" id="1328760.A0A165FTT6"/>
<feature type="region of interest" description="Disordered" evidence="3">
    <location>
        <begin position="291"/>
        <end position="313"/>
    </location>
</feature>
<accession>A0A165FTT6</accession>
<feature type="compositionally biased region" description="Low complexity" evidence="3">
    <location>
        <begin position="218"/>
        <end position="236"/>
    </location>
</feature>
<evidence type="ECO:0000256" key="3">
    <source>
        <dbReference type="SAM" id="MobiDB-lite"/>
    </source>
</evidence>
<feature type="compositionally biased region" description="Low complexity" evidence="3">
    <location>
        <begin position="1385"/>
        <end position="1401"/>
    </location>
</feature>
<feature type="compositionally biased region" description="Polar residues" evidence="3">
    <location>
        <begin position="662"/>
        <end position="674"/>
    </location>
</feature>
<evidence type="ECO:0000259" key="4">
    <source>
        <dbReference type="Pfam" id="PF08626"/>
    </source>
</evidence>
<dbReference type="InterPro" id="IPR058565">
    <property type="entry name" value="Ig_TRAPPC9_Trs120_1st"/>
</dbReference>
<feature type="region of interest" description="Disordered" evidence="3">
    <location>
        <begin position="203"/>
        <end position="279"/>
    </location>
</feature>
<keyword evidence="10" id="KW-1185">Reference proteome</keyword>
<dbReference type="RefSeq" id="XP_018186924.1">
    <property type="nucleotide sequence ID" value="XM_018335313.1"/>
</dbReference>
<dbReference type="InterPro" id="IPR058567">
    <property type="entry name" value="Ig_TRAPPC9_Trs120_3rd"/>
</dbReference>
<dbReference type="Pfam" id="PF26282">
    <property type="entry name" value="Ig_TRAPPC9-Trs120_3rd"/>
    <property type="match status" value="1"/>
</dbReference>
<evidence type="ECO:0000313" key="9">
    <source>
        <dbReference type="EMBL" id="KZF21369.1"/>
    </source>
</evidence>
<dbReference type="Pfam" id="PF26251">
    <property type="entry name" value="TPR_TRAPPC9-Trs120"/>
    <property type="match status" value="1"/>
</dbReference>
<evidence type="ECO:0000259" key="7">
    <source>
        <dbReference type="Pfam" id="PF26282"/>
    </source>
</evidence>
<feature type="domain" description="Trs120/TRAPPC9 first Ig-like" evidence="6">
    <location>
        <begin position="784"/>
        <end position="977"/>
    </location>
</feature>
<feature type="domain" description="Trs120/TRAPPC9 fourth Ig-like" evidence="8">
    <location>
        <begin position="1403"/>
        <end position="1546"/>
    </location>
</feature>
<organism evidence="9 10">
    <name type="scientific">Xylona heveae (strain CBS 132557 / TC161)</name>
    <dbReference type="NCBI Taxonomy" id="1328760"/>
    <lineage>
        <taxon>Eukaryota</taxon>
        <taxon>Fungi</taxon>
        <taxon>Dikarya</taxon>
        <taxon>Ascomycota</taxon>
        <taxon>Pezizomycotina</taxon>
        <taxon>Xylonomycetes</taxon>
        <taxon>Xylonales</taxon>
        <taxon>Xylonaceae</taxon>
        <taxon>Xylona</taxon>
    </lineage>
</organism>
<dbReference type="GO" id="GO:0005802">
    <property type="term" value="C:trans-Golgi network"/>
    <property type="evidence" value="ECO:0007669"/>
    <property type="project" value="TreeGrafter"/>
</dbReference>
<dbReference type="Pfam" id="PF26254">
    <property type="entry name" value="Ig_TRAPPC9-Trs120_1st"/>
    <property type="match status" value="1"/>
</dbReference>
<dbReference type="PANTHER" id="PTHR21512">
    <property type="entry name" value="TRAFFICKING PROTEIN PARTICLE COMPLEX SUBUNIT 9"/>
    <property type="match status" value="1"/>
</dbReference>
<dbReference type="InterPro" id="IPR058568">
    <property type="entry name" value="Ig_TRAPPC9_Trs120_4th"/>
</dbReference>
<dbReference type="InterPro" id="IPR058564">
    <property type="entry name" value="TPR_TRAPPC9_Trs120"/>
</dbReference>
<evidence type="ECO:0000313" key="10">
    <source>
        <dbReference type="Proteomes" id="UP000076632"/>
    </source>
</evidence>
<dbReference type="InterPro" id="IPR058563">
    <property type="entry name" value="Trs120_TRAPPC9_N"/>
</dbReference>
<feature type="region of interest" description="Disordered" evidence="3">
    <location>
        <begin position="649"/>
        <end position="677"/>
    </location>
</feature>
<name>A0A165FTT6_XYLHT</name>
<feature type="domain" description="Trs120/TRAPPC9 third Ig-like" evidence="7">
    <location>
        <begin position="1129"/>
        <end position="1349"/>
    </location>
</feature>
<evidence type="ECO:0000259" key="6">
    <source>
        <dbReference type="Pfam" id="PF26254"/>
    </source>
</evidence>
<dbReference type="Proteomes" id="UP000076632">
    <property type="component" value="Unassembled WGS sequence"/>
</dbReference>
<dbReference type="OrthoDB" id="27962at2759"/>
<evidence type="ECO:0000256" key="2">
    <source>
        <dbReference type="ARBA" id="ARBA00023034"/>
    </source>
</evidence>
<feature type="compositionally biased region" description="Polar residues" evidence="3">
    <location>
        <begin position="291"/>
        <end position="304"/>
    </location>
</feature>
<evidence type="ECO:0000259" key="5">
    <source>
        <dbReference type="Pfam" id="PF26251"/>
    </source>
</evidence>
<sequence>MTLDPLSPVAPARVRALLLPIGRISRSRFASFVERLAPHNVVRLGDVSPDNRPNRTMFSPLAFPTGSVLYEITTSISPPSYSALSPFELFRESLMIITIADNREINYSGNDGQMENGPGLSTILEELEEIRAKYPKALVHQALLFDYSAPHDGASLPEGILPVPPPELSRTTTMKTVMCDLTSLLLGEMTTFAKALQDLPTLESPGDSQALWSSTGLSRPSSQMSESSRPVSPSGSTDRNAYRMSMPASISTSSEPSGTSEGRPPLNPSNSAPAQPPTTFDEIAASGLQRSNSIMNTVSRSSAGTEMREHSRDRISLQKFGTSNMTERAKNKGRARIGLVIGTLYLHAGRWGDAVRELVENASIAKANSDHLWHAKGLENILVCLLLFAWVGMDFQIPQICYPIADKSSAKSPHHTPSGSSTDLNSGRRGHVPNRLVSLQNLTALLPDLLNNTINLYNRAANFSGEALPQTAFSEAVIRYSKLLTAVHLSNGHLDDETLQHLITNAPLCDPRSITIPRSVISPTRTEIVTLLFRAMPPPSAKGNLSVVDHALILSGIASVLGSLGLSRKKSLVVKEMLLLLVPALVQARKLGAAEAGVHPAAGLAALSALNTDSDSLAALDFGVDTAVGIREFLAVLGHIYGVVSPIGTSEDRKSSLPGGSENVNRNSLSGSKNDSNEEIIERIMQDNTRRMFGSHPLKMNILRTCINLCEALPDFQGVLQFTTDLLRTAASGIAVSPNDEDWYPVLIREDQLRLAANISRTIGAARKLGLHGVAAEYWDEFLVRGVKLEDPPLWKRAIPHANSELKGLEEHQNEKSPFIYNPFSKKASSAQSDRFLVAGEPSQFTITLQNPNAFDLEIEHMEIESEGVELDAAVHGLILGAYTTEDVPITAIPRACGQMKVSGCVVKIKGCRRRRFPIFRETWRPEHDFKVKSIGLAASRHRVPRPMSTVSVGSKMRPPPPPPGPKIDTLDLNVIKSQPVLVISGTSLPQSSIMLLEGEVKTFTVTVENISPTTPVDFLLITFHDSTESSLKAAISNKHTAASELFELERMYTHQRSFRWRRKSDEAISIEPKQKATFEIEVLGNPSLTSGLVQVDYAYLGAPRAEIKDKFYTRQVTVPVTVTVNASINLLRVDLLPLSQDIAWAKAHSQPMVNGSSTQDEHYIADTTVPSATSITDTCFKSLLNGTNSPSKSKEHCLLQLDLQNAWPRPLAVTLNVLEPNTVSGPEADGLTSPPSSPPQLQQDDEHYSVQETIQPGHISRILLLIPRIFVQNPYKPIPAFNPATRRQFIVSSSTISPDVERTHRAAFWYREEILKRIQGTWHDDACNQQGEVDLRTLRLSPRMIEAVRVEELGIEMSISGTGSSQTLSSSPPPNDLQSTHNHTSSPSSSPTSPSSSSTPAAGPTVHQTGHATFLAPAETFLILTTRLHNRTDLPILPLLRLQPSLANQPLPVALDLSKRFAWTGLLQRPLPLLQPGATTEVITHICALCKGTFEIGATVEEIRPAAASAPPPTQADLLEDPLVAYAGKERRVWHARESCVLVARDSARDALSA</sequence>
<dbReference type="GeneID" id="28900450"/>
<dbReference type="PANTHER" id="PTHR21512:SF5">
    <property type="entry name" value="TRAFFICKING PROTEIN PARTICLE COMPLEX SUBUNIT 9"/>
    <property type="match status" value="1"/>
</dbReference>
<feature type="domain" description="Trs120/TRAPPC9 TPR region" evidence="5">
    <location>
        <begin position="442"/>
        <end position="770"/>
    </location>
</feature>
<dbReference type="FunCoup" id="A0A165FTT6">
    <property type="interactions" value="29"/>
</dbReference>
<evidence type="ECO:0000256" key="1">
    <source>
        <dbReference type="ARBA" id="ARBA00004555"/>
    </source>
</evidence>
<feature type="compositionally biased region" description="Low complexity" evidence="3">
    <location>
        <begin position="243"/>
        <end position="264"/>
    </location>
</feature>
<comment type="subcellular location">
    <subcellularLocation>
        <location evidence="1">Golgi apparatus</location>
    </subcellularLocation>
</comment>
<dbReference type="InParanoid" id="A0A165FTT6"/>
<feature type="compositionally biased region" description="Low complexity" evidence="3">
    <location>
        <begin position="1361"/>
        <end position="1371"/>
    </location>
</feature>
<protein>
    <submittedName>
        <fullName evidence="9">Trs120-domain-containing protein</fullName>
    </submittedName>
</protein>
<evidence type="ECO:0000259" key="8">
    <source>
        <dbReference type="Pfam" id="PF26283"/>
    </source>
</evidence>
<gene>
    <name evidence="9" type="ORF">L228DRAFT_269751</name>
</gene>
<feature type="region of interest" description="Disordered" evidence="3">
    <location>
        <begin position="408"/>
        <end position="428"/>
    </location>
</feature>
<proteinExistence type="predicted"/>
<keyword evidence="2" id="KW-0333">Golgi apparatus</keyword>
<dbReference type="Pfam" id="PF08626">
    <property type="entry name" value="TRAPPC9-Trs120"/>
    <property type="match status" value="1"/>
</dbReference>